<evidence type="ECO:0000313" key="3">
    <source>
        <dbReference type="EMBL" id="PVH37502.1"/>
    </source>
</evidence>
<evidence type="ECO:0000256" key="1">
    <source>
        <dbReference type="SAM" id="MobiDB-lite"/>
    </source>
</evidence>
<evidence type="ECO:0000256" key="2">
    <source>
        <dbReference type="SAM" id="SignalP"/>
    </source>
</evidence>
<protein>
    <submittedName>
        <fullName evidence="3">Uncharacterized protein</fullName>
    </submittedName>
</protein>
<reference evidence="3" key="1">
    <citation type="submission" date="2018-04" db="EMBL/GenBank/DDBJ databases">
        <title>WGS assembly of Panicum hallii.</title>
        <authorList>
            <person name="Lovell J."/>
            <person name="Jenkins J."/>
            <person name="Lowry D."/>
            <person name="Mamidi S."/>
            <person name="Sreedasyam A."/>
            <person name="Weng X."/>
            <person name="Barry K."/>
            <person name="Bonette J."/>
            <person name="Campitelli B."/>
            <person name="Daum C."/>
            <person name="Gordon S."/>
            <person name="Gould B."/>
            <person name="Lipzen A."/>
            <person name="Macqueen A."/>
            <person name="Palacio-Mejia J."/>
            <person name="Plott C."/>
            <person name="Shakirov E."/>
            <person name="Shu S."/>
            <person name="Yoshinaga Y."/>
            <person name="Zane M."/>
            <person name="Rokhsar D."/>
            <person name="Grimwood J."/>
            <person name="Schmutz J."/>
            <person name="Juenger T."/>
        </authorList>
    </citation>
    <scope>NUCLEOTIDE SEQUENCE [LARGE SCALE GENOMIC DNA]</scope>
    <source>
        <strain evidence="3">FIL2</strain>
    </source>
</reference>
<dbReference type="AlphaFoldDB" id="A0A2T8IIL1"/>
<accession>A0A2T8IIL1</accession>
<dbReference type="EMBL" id="CM008050">
    <property type="protein sequence ID" value="PVH37502.1"/>
    <property type="molecule type" value="Genomic_DNA"/>
</dbReference>
<dbReference type="Proteomes" id="UP000243499">
    <property type="component" value="Chromosome 5"/>
</dbReference>
<dbReference type="Gramene" id="PVH37502">
    <property type="protein sequence ID" value="PVH37502"/>
    <property type="gene ID" value="PAHAL_5G018400"/>
</dbReference>
<proteinExistence type="predicted"/>
<feature type="chain" id="PRO_5015694348" evidence="2">
    <location>
        <begin position="24"/>
        <end position="66"/>
    </location>
</feature>
<keyword evidence="2" id="KW-0732">Signal</keyword>
<feature type="compositionally biased region" description="Basic residues" evidence="1">
    <location>
        <begin position="43"/>
        <end position="66"/>
    </location>
</feature>
<gene>
    <name evidence="3" type="ORF">PAHAL_5G018400</name>
</gene>
<feature type="region of interest" description="Disordered" evidence="1">
    <location>
        <begin position="26"/>
        <end position="66"/>
    </location>
</feature>
<sequence length="66" mass="7649">MDAAVVPLLLLAVAVLLRQRLRPLPVPRPRQLCAPHPQLPPPPRRRPSIHHRGARRARPRQRPWSR</sequence>
<name>A0A2T8IIL1_9POAL</name>
<feature type="signal peptide" evidence="2">
    <location>
        <begin position="1"/>
        <end position="23"/>
    </location>
</feature>
<organism evidence="3">
    <name type="scientific">Panicum hallii</name>
    <dbReference type="NCBI Taxonomy" id="206008"/>
    <lineage>
        <taxon>Eukaryota</taxon>
        <taxon>Viridiplantae</taxon>
        <taxon>Streptophyta</taxon>
        <taxon>Embryophyta</taxon>
        <taxon>Tracheophyta</taxon>
        <taxon>Spermatophyta</taxon>
        <taxon>Magnoliopsida</taxon>
        <taxon>Liliopsida</taxon>
        <taxon>Poales</taxon>
        <taxon>Poaceae</taxon>
        <taxon>PACMAD clade</taxon>
        <taxon>Panicoideae</taxon>
        <taxon>Panicodae</taxon>
        <taxon>Paniceae</taxon>
        <taxon>Panicinae</taxon>
        <taxon>Panicum</taxon>
        <taxon>Panicum sect. Panicum</taxon>
    </lineage>
</organism>